<dbReference type="InterPro" id="IPR038332">
    <property type="entry name" value="PPE_sf"/>
</dbReference>
<gene>
    <name evidence="2" type="ORF">EV193_101232</name>
</gene>
<reference evidence="2 3" key="1">
    <citation type="submission" date="2019-02" db="EMBL/GenBank/DDBJ databases">
        <title>Genomic Encyclopedia of Type Strains, Phase IV (KMG-IV): sequencing the most valuable type-strain genomes for metagenomic binning, comparative biology and taxonomic classification.</title>
        <authorList>
            <person name="Goeker M."/>
        </authorList>
    </citation>
    <scope>NUCLEOTIDE SEQUENCE [LARGE SCALE GENOMIC DNA]</scope>
    <source>
        <strain evidence="2 3">DSM 101727</strain>
    </source>
</reference>
<keyword evidence="3" id="KW-1185">Reference proteome</keyword>
<sequence>MAIFGMSAEEIFENFETGNAAELAAGSAILSQLKGTYEQRADAIMRLSTRMESSWRGDAGGAARRGGLPMAAEHQLSAPELFAAHDLVRRQADSFNEAKRSVVPVPPQPEGPAPWGGVGDPNVATFEQQTSAHNAAAQRNVDSMTVYEDHSIYNTDNLPGTYGALAGDGAGFGVAAQPGGRPDGPGIREPGTPPPIVGGDPPRGSGETVSPPPGSGDRSGPAPIPGPGPTPGPTPTPTPGPGSGSDWRGGTTPEEYVPAPPPEQGQQRLPSGPVAGGPPQGGPGPSGGVGFVPGGGSTGSSPGYGRGGGAPGTGGVGSRPGEPHGPGGRAGGVAGPGEAHGPASRGGAGGAGARGGAGMGGMPMGGGHGRGDDDKEHQTPAFLKREDEDLWEGDTPVVAPPVIGVDD</sequence>
<proteinExistence type="predicted"/>
<dbReference type="Gene3D" id="1.20.1260.20">
    <property type="entry name" value="PPE superfamily"/>
    <property type="match status" value="1"/>
</dbReference>
<evidence type="ECO:0008006" key="4">
    <source>
        <dbReference type="Google" id="ProtNLM"/>
    </source>
</evidence>
<dbReference type="Proteomes" id="UP000294257">
    <property type="component" value="Unassembled WGS sequence"/>
</dbReference>
<comment type="caution">
    <text evidence="2">The sequence shown here is derived from an EMBL/GenBank/DDBJ whole genome shotgun (WGS) entry which is preliminary data.</text>
</comment>
<dbReference type="EMBL" id="SGWQ01000001">
    <property type="protein sequence ID" value="RZS44357.1"/>
    <property type="molecule type" value="Genomic_DNA"/>
</dbReference>
<protein>
    <recommendedName>
        <fullName evidence="4">PPE family protein</fullName>
    </recommendedName>
</protein>
<evidence type="ECO:0000313" key="2">
    <source>
        <dbReference type="EMBL" id="RZS44357.1"/>
    </source>
</evidence>
<feature type="compositionally biased region" description="Pro residues" evidence="1">
    <location>
        <begin position="222"/>
        <end position="240"/>
    </location>
</feature>
<organism evidence="2 3">
    <name type="scientific">Herbihabitans rhizosphaerae</name>
    <dbReference type="NCBI Taxonomy" id="1872711"/>
    <lineage>
        <taxon>Bacteria</taxon>
        <taxon>Bacillati</taxon>
        <taxon>Actinomycetota</taxon>
        <taxon>Actinomycetes</taxon>
        <taxon>Pseudonocardiales</taxon>
        <taxon>Pseudonocardiaceae</taxon>
        <taxon>Herbihabitans</taxon>
    </lineage>
</organism>
<name>A0A4Q7L4Z4_9PSEU</name>
<feature type="compositionally biased region" description="Basic and acidic residues" evidence="1">
    <location>
        <begin position="369"/>
        <end position="387"/>
    </location>
</feature>
<feature type="compositionally biased region" description="Gly residues" evidence="1">
    <location>
        <begin position="274"/>
        <end position="335"/>
    </location>
</feature>
<feature type="compositionally biased region" description="Gly residues" evidence="1">
    <location>
        <begin position="344"/>
        <end position="368"/>
    </location>
</feature>
<feature type="region of interest" description="Disordered" evidence="1">
    <location>
        <begin position="173"/>
        <end position="407"/>
    </location>
</feature>
<evidence type="ECO:0000313" key="3">
    <source>
        <dbReference type="Proteomes" id="UP000294257"/>
    </source>
</evidence>
<accession>A0A4Q7L4Z4</accession>
<dbReference type="AlphaFoldDB" id="A0A4Q7L4Z4"/>
<evidence type="ECO:0000256" key="1">
    <source>
        <dbReference type="SAM" id="MobiDB-lite"/>
    </source>
</evidence>